<reference evidence="8 9" key="1">
    <citation type="submission" date="2019-04" db="EMBL/GenBank/DDBJ databases">
        <title>Microbes associate with the intestines of laboratory mice.</title>
        <authorList>
            <person name="Navarre W."/>
            <person name="Wong E."/>
            <person name="Huang K."/>
            <person name="Tropini C."/>
            <person name="Ng K."/>
            <person name="Yu B."/>
        </authorList>
    </citation>
    <scope>NUCLEOTIDE SEQUENCE [LARGE SCALE GENOMIC DNA]</scope>
    <source>
        <strain evidence="8 9">NM50_B9-20</strain>
    </source>
</reference>
<accession>A0A4S2DNC0</accession>
<keyword evidence="5 6" id="KW-0472">Membrane</keyword>
<proteinExistence type="predicted"/>
<evidence type="ECO:0000256" key="6">
    <source>
        <dbReference type="SAM" id="Phobius"/>
    </source>
</evidence>
<feature type="transmembrane region" description="Helical" evidence="6">
    <location>
        <begin position="6"/>
        <end position="26"/>
    </location>
</feature>
<evidence type="ECO:0000259" key="7">
    <source>
        <dbReference type="Pfam" id="PF01545"/>
    </source>
</evidence>
<keyword evidence="4 6" id="KW-1133">Transmembrane helix</keyword>
<dbReference type="GO" id="GO:0015086">
    <property type="term" value="F:cadmium ion transmembrane transporter activity"/>
    <property type="evidence" value="ECO:0007669"/>
    <property type="project" value="TreeGrafter"/>
</dbReference>
<dbReference type="GO" id="GO:0015341">
    <property type="term" value="F:zinc efflux antiporter activity"/>
    <property type="evidence" value="ECO:0007669"/>
    <property type="project" value="TreeGrafter"/>
</dbReference>
<feature type="transmembrane region" description="Helical" evidence="6">
    <location>
        <begin position="46"/>
        <end position="68"/>
    </location>
</feature>
<evidence type="ECO:0000256" key="1">
    <source>
        <dbReference type="ARBA" id="ARBA00004141"/>
    </source>
</evidence>
<feature type="transmembrane region" description="Helical" evidence="6">
    <location>
        <begin position="117"/>
        <end position="136"/>
    </location>
</feature>
<evidence type="ECO:0000256" key="3">
    <source>
        <dbReference type="ARBA" id="ARBA00022692"/>
    </source>
</evidence>
<keyword evidence="3 6" id="KW-0812">Transmembrane</keyword>
<dbReference type="AlphaFoldDB" id="A0A4S2DNC0"/>
<sequence>MISFDGFYSFISLGLAIFAIVITNFINKKDFKNYPFGKSTLEPILVIIKSLVLLIMCSITMLSAIRQVFNGGNSVDEGFALWYSIISSVGCTWVYLYMKKSSKSLNSEIVKVESNQWLMDAMISVGVLVGFVFSIILKKLELYEISKYVDPGMVILTSSTFLRMPIRSIIEAFKELINTSADEEINYDINNLVKTIQDEYNIDDSVARVAKIGRELRIEIDFIVSNESKIKSIEDMDKVREYIDNNTNHFDLKKWLNISFTKNKKWAV</sequence>
<dbReference type="InterPro" id="IPR050291">
    <property type="entry name" value="CDF_Transporter"/>
</dbReference>
<protein>
    <submittedName>
        <fullName evidence="8">Cation transporter</fullName>
    </submittedName>
</protein>
<evidence type="ECO:0000313" key="8">
    <source>
        <dbReference type="EMBL" id="TGY43856.1"/>
    </source>
</evidence>
<dbReference type="InterPro" id="IPR058533">
    <property type="entry name" value="Cation_efflux_TM"/>
</dbReference>
<comment type="subcellular location">
    <subcellularLocation>
        <location evidence="1">Membrane</location>
        <topology evidence="1">Multi-pass membrane protein</topology>
    </subcellularLocation>
</comment>
<evidence type="ECO:0000313" key="9">
    <source>
        <dbReference type="Proteomes" id="UP000306888"/>
    </source>
</evidence>
<dbReference type="InterPro" id="IPR027469">
    <property type="entry name" value="Cation_efflux_TMD_sf"/>
</dbReference>
<keyword evidence="9" id="KW-1185">Reference proteome</keyword>
<dbReference type="Gene3D" id="1.20.1510.10">
    <property type="entry name" value="Cation efflux protein transmembrane domain"/>
    <property type="match status" value="1"/>
</dbReference>
<dbReference type="RefSeq" id="WP_136004620.1">
    <property type="nucleotide sequence ID" value="NZ_SRYR01000001.1"/>
</dbReference>
<keyword evidence="2" id="KW-0813">Transport</keyword>
<dbReference type="PANTHER" id="PTHR43840">
    <property type="entry name" value="MITOCHONDRIAL METAL TRANSPORTER 1-RELATED"/>
    <property type="match status" value="1"/>
</dbReference>
<dbReference type="Proteomes" id="UP000306888">
    <property type="component" value="Unassembled WGS sequence"/>
</dbReference>
<comment type="caution">
    <text evidence="8">The sequence shown here is derived from an EMBL/GenBank/DDBJ whole genome shotgun (WGS) entry which is preliminary data.</text>
</comment>
<dbReference type="SUPFAM" id="SSF161111">
    <property type="entry name" value="Cation efflux protein transmembrane domain-like"/>
    <property type="match status" value="1"/>
</dbReference>
<evidence type="ECO:0000256" key="5">
    <source>
        <dbReference type="ARBA" id="ARBA00023136"/>
    </source>
</evidence>
<feature type="transmembrane region" description="Helical" evidence="6">
    <location>
        <begin position="80"/>
        <end position="97"/>
    </location>
</feature>
<dbReference type="PANTHER" id="PTHR43840:SF15">
    <property type="entry name" value="MITOCHONDRIAL METAL TRANSPORTER 1-RELATED"/>
    <property type="match status" value="1"/>
</dbReference>
<dbReference type="GO" id="GO:0005886">
    <property type="term" value="C:plasma membrane"/>
    <property type="evidence" value="ECO:0007669"/>
    <property type="project" value="TreeGrafter"/>
</dbReference>
<gene>
    <name evidence="8" type="ORF">E5347_03300</name>
</gene>
<evidence type="ECO:0000256" key="2">
    <source>
        <dbReference type="ARBA" id="ARBA00022448"/>
    </source>
</evidence>
<dbReference type="GO" id="GO:0015093">
    <property type="term" value="F:ferrous iron transmembrane transporter activity"/>
    <property type="evidence" value="ECO:0007669"/>
    <property type="project" value="TreeGrafter"/>
</dbReference>
<dbReference type="GO" id="GO:0006882">
    <property type="term" value="P:intracellular zinc ion homeostasis"/>
    <property type="evidence" value="ECO:0007669"/>
    <property type="project" value="TreeGrafter"/>
</dbReference>
<feature type="domain" description="Cation efflux protein transmembrane" evidence="7">
    <location>
        <begin position="4"/>
        <end position="177"/>
    </location>
</feature>
<organism evidence="8 9">
    <name type="scientific">Clostridium sartagoforme</name>
    <dbReference type="NCBI Taxonomy" id="84031"/>
    <lineage>
        <taxon>Bacteria</taxon>
        <taxon>Bacillati</taxon>
        <taxon>Bacillota</taxon>
        <taxon>Clostridia</taxon>
        <taxon>Eubacteriales</taxon>
        <taxon>Clostridiaceae</taxon>
        <taxon>Clostridium</taxon>
    </lineage>
</organism>
<dbReference type="OrthoDB" id="2388015at2"/>
<evidence type="ECO:0000256" key="4">
    <source>
        <dbReference type="ARBA" id="ARBA00022989"/>
    </source>
</evidence>
<dbReference type="EMBL" id="SRYR01000001">
    <property type="protein sequence ID" value="TGY43856.1"/>
    <property type="molecule type" value="Genomic_DNA"/>
</dbReference>
<name>A0A4S2DNC0_9CLOT</name>
<dbReference type="Pfam" id="PF01545">
    <property type="entry name" value="Cation_efflux"/>
    <property type="match status" value="1"/>
</dbReference>